<dbReference type="Gramene" id="TraesWEE_scaffold_063265_01G000100.1">
    <property type="protein sequence ID" value="TraesWEE_scaffold_063265_01G000100.1"/>
    <property type="gene ID" value="TraesWEE_scaffold_063265_01G000100"/>
</dbReference>
<gene>
    <name evidence="1" type="ORF">CFC21_091728</name>
</gene>
<dbReference type="PANTHER" id="PTHR34451:SF18">
    <property type="entry name" value="OS01G0292300 PROTEIN"/>
    <property type="match status" value="1"/>
</dbReference>
<dbReference type="AlphaFoldDB" id="A0A9R1LGY2"/>
<sequence>MNPLSLLLPKARRCAGDGCTSGPGTWPLQYARHQGVLSRLCCSCLLLCHRSLYCCCCFQLLNDDSYSDNDDPIISPDGPTVPCIVCREAIAHFSCIRSPSDVFVCPACNAATVGRPFSYAPSSMALLDMQGARVILLSTKIALQLLKAEASQVRALGERMAVESMEARKQAYHALSMAFGIDHSPPSVNEHISSPENMRPQGGEPHIDMMKLDLNEPPPPSPGTLAVGTEGVHGGMAMASNYEPTLSSIAMVTLGNENVCEEFEVTSRKSTLQMFLKDNDEGKDDDDEE</sequence>
<dbReference type="Gramene" id="TraesNOR6D03G03715910.1">
    <property type="protein sequence ID" value="TraesNOR6D03G03715910.1.CDS1"/>
    <property type="gene ID" value="TraesNOR6D03G03715910"/>
</dbReference>
<dbReference type="Proteomes" id="UP000815260">
    <property type="component" value="Chromosome 6D"/>
</dbReference>
<evidence type="ECO:0000313" key="1">
    <source>
        <dbReference type="EMBL" id="KAF7088643.1"/>
    </source>
</evidence>
<protein>
    <submittedName>
        <fullName evidence="1">Uncharacterized protein</fullName>
    </submittedName>
</protein>
<proteinExistence type="predicted"/>
<dbReference type="OrthoDB" id="692041at2759"/>
<dbReference type="Gramene" id="TraesLAC6D03G03625970.1">
    <property type="protein sequence ID" value="TraesLAC6D03G03625970.1.CDS1"/>
    <property type="gene ID" value="TraesLAC6D03G03625970"/>
</dbReference>
<dbReference type="PANTHER" id="PTHR34451">
    <property type="entry name" value="PHD FINGER FAMILY PROTEIN"/>
    <property type="match status" value="1"/>
</dbReference>
<organism evidence="1">
    <name type="scientific">Triticum aestivum</name>
    <name type="common">Wheat</name>
    <dbReference type="NCBI Taxonomy" id="4565"/>
    <lineage>
        <taxon>Eukaryota</taxon>
        <taxon>Viridiplantae</taxon>
        <taxon>Streptophyta</taxon>
        <taxon>Embryophyta</taxon>
        <taxon>Tracheophyta</taxon>
        <taxon>Spermatophyta</taxon>
        <taxon>Magnoliopsida</taxon>
        <taxon>Liliopsida</taxon>
        <taxon>Poales</taxon>
        <taxon>Poaceae</taxon>
        <taxon>BOP clade</taxon>
        <taxon>Pooideae</taxon>
        <taxon>Triticodae</taxon>
        <taxon>Triticeae</taxon>
        <taxon>Triticinae</taxon>
        <taxon>Triticum</taxon>
    </lineage>
</organism>
<dbReference type="EMBL" id="CM022228">
    <property type="protein sequence ID" value="KAF7088643.1"/>
    <property type="molecule type" value="Genomic_DNA"/>
</dbReference>
<reference evidence="1" key="1">
    <citation type="journal article" date="2017" name="Gigascience">
        <title>The first near-complete assembly of the hexaploid bread wheat genome, Triticum aestivum.</title>
        <authorList>
            <person name="Zimin A.V."/>
            <person name="Puiu D."/>
            <person name="Hall R."/>
            <person name="Kingan S."/>
            <person name="Clavijo B.J."/>
            <person name="Salzberg S.L."/>
        </authorList>
    </citation>
    <scope>NUCLEOTIDE SEQUENCE</scope>
    <source>
        <tissue evidence="1">Leaf</tissue>
    </source>
</reference>
<accession>A0A9R1LGY2</accession>
<reference evidence="1" key="2">
    <citation type="submission" date="2020-03" db="EMBL/GenBank/DDBJ databases">
        <title>The second near-complete assembly of the hexaploid bread wheat (Triticum aestivum) genome.</title>
        <authorList>
            <person name="Zimin A.V."/>
            <person name="Puiu D."/>
            <person name="Shumante A."/>
            <person name="Alonge M."/>
            <person name="Salzberg S.L."/>
        </authorList>
    </citation>
    <scope>NUCLEOTIDE SEQUENCE</scope>
    <source>
        <tissue evidence="1">Leaf</tissue>
    </source>
</reference>
<comment type="caution">
    <text evidence="1">The sequence shown here is derived from an EMBL/GenBank/DDBJ whole genome shotgun (WGS) entry which is preliminary data.</text>
</comment>
<dbReference type="Gramene" id="TraesCAD_scaffold_005074_01G000100.1">
    <property type="protein sequence ID" value="TraesCAD_scaffold_005074_01G000100.1"/>
    <property type="gene ID" value="TraesCAD_scaffold_005074_01G000100"/>
</dbReference>
<name>A0A9R1LGY2_WHEAT</name>
<dbReference type="Gramene" id="TraesMAC6D03G03674090.1">
    <property type="protein sequence ID" value="TraesMAC6D03G03674090.1.CDS1"/>
    <property type="gene ID" value="TraesMAC6D03G03674090"/>
</dbReference>